<dbReference type="RefSeq" id="WP_166857412.1">
    <property type="nucleotide sequence ID" value="NZ_JAAQOM010000003.1"/>
</dbReference>
<keyword evidence="4" id="KW-1185">Reference proteome</keyword>
<evidence type="ECO:0000313" key="4">
    <source>
        <dbReference type="Proteomes" id="UP000716322"/>
    </source>
</evidence>
<evidence type="ECO:0000256" key="1">
    <source>
        <dbReference type="SAM" id="MobiDB-lite"/>
    </source>
</evidence>
<gene>
    <name evidence="3" type="ORF">HAV22_05515</name>
</gene>
<dbReference type="InterPro" id="IPR025391">
    <property type="entry name" value="DUF4123"/>
</dbReference>
<dbReference type="EMBL" id="JAAQOM010000003">
    <property type="protein sequence ID" value="NIA53113.1"/>
    <property type="molecule type" value="Genomic_DNA"/>
</dbReference>
<evidence type="ECO:0000313" key="3">
    <source>
        <dbReference type="EMBL" id="NIA53113.1"/>
    </source>
</evidence>
<reference evidence="3 4" key="1">
    <citation type="submission" date="2020-03" db="EMBL/GenBank/DDBJ databases">
        <title>Genome sequence of strain Massilia sp. TW-1.</title>
        <authorList>
            <person name="Chaudhary D.K."/>
        </authorList>
    </citation>
    <scope>NUCLEOTIDE SEQUENCE [LARGE SCALE GENOMIC DNA]</scope>
    <source>
        <strain evidence="3 4">TW-1</strain>
    </source>
</reference>
<accession>A0ABX0P955</accession>
<sequence length="295" mass="32877">MNTADHDVFVYLLIDNGMLHGLSAGYSEVDSQNRPSWLAPIYADHALAVSPFLVDVEAAYKAGDIDRVMAFLNARRPGLHVSLIETGLYLEQIAWHLRRFIFILDPHGRQFTLRYADCAVLAPLSSLLTTTQWATMKGPITRWGIHDRSGAIVQLPAAEPNAAEPTPFCLDHDQVAALDEISEPDHYVAKVETMRNGAALPGNTEERHAWARAARQAWRAADNPNPLVLLFLTEAALFTQGEILRRPEVQTLLKMDEASAFRNKLRELAKDMRERRRWASPAGTAAGESDADILF</sequence>
<comment type="caution">
    <text evidence="3">The sequence shown here is derived from an EMBL/GenBank/DDBJ whole genome shotgun (WGS) entry which is preliminary data.</text>
</comment>
<feature type="domain" description="DUF4123" evidence="2">
    <location>
        <begin position="10"/>
        <end position="134"/>
    </location>
</feature>
<dbReference type="Pfam" id="PF13503">
    <property type="entry name" value="DUF4123"/>
    <property type="match status" value="1"/>
</dbReference>
<name>A0ABX0P955_9BURK</name>
<organism evidence="3 4">
    <name type="scientific">Telluria antibiotica</name>
    <dbReference type="NCBI Taxonomy" id="2717319"/>
    <lineage>
        <taxon>Bacteria</taxon>
        <taxon>Pseudomonadati</taxon>
        <taxon>Pseudomonadota</taxon>
        <taxon>Betaproteobacteria</taxon>
        <taxon>Burkholderiales</taxon>
        <taxon>Oxalobacteraceae</taxon>
        <taxon>Telluria group</taxon>
        <taxon>Telluria</taxon>
    </lineage>
</organism>
<dbReference type="Proteomes" id="UP000716322">
    <property type="component" value="Unassembled WGS sequence"/>
</dbReference>
<proteinExistence type="predicted"/>
<feature type="region of interest" description="Disordered" evidence="1">
    <location>
        <begin position="276"/>
        <end position="295"/>
    </location>
</feature>
<evidence type="ECO:0000259" key="2">
    <source>
        <dbReference type="Pfam" id="PF13503"/>
    </source>
</evidence>
<protein>
    <submittedName>
        <fullName evidence="3">DUF4123 domain-containing protein</fullName>
    </submittedName>
</protein>